<dbReference type="Pfam" id="PF25583">
    <property type="entry name" value="WCX"/>
    <property type="match status" value="1"/>
</dbReference>
<dbReference type="InterPro" id="IPR036390">
    <property type="entry name" value="WH_DNA-bd_sf"/>
</dbReference>
<feature type="domain" description="WCX" evidence="2">
    <location>
        <begin position="252"/>
        <end position="324"/>
    </location>
</feature>
<dbReference type="EMBL" id="DWYG01000122">
    <property type="protein sequence ID" value="HJB42265.1"/>
    <property type="molecule type" value="Genomic_DNA"/>
</dbReference>
<dbReference type="PROSITE" id="PS52050">
    <property type="entry name" value="WYL"/>
    <property type="match status" value="1"/>
</dbReference>
<protein>
    <submittedName>
        <fullName evidence="3">WYL domain-containing protein</fullName>
    </submittedName>
</protein>
<reference evidence="3" key="2">
    <citation type="submission" date="2021-04" db="EMBL/GenBank/DDBJ databases">
        <authorList>
            <person name="Gilroy R."/>
        </authorList>
    </citation>
    <scope>NUCLEOTIDE SEQUENCE</scope>
    <source>
        <strain evidence="3">ChiBcec8-13705</strain>
    </source>
</reference>
<dbReference type="PANTHER" id="PTHR34580">
    <property type="match status" value="1"/>
</dbReference>
<dbReference type="SUPFAM" id="SSF46785">
    <property type="entry name" value="Winged helix' DNA-binding domain"/>
    <property type="match status" value="1"/>
</dbReference>
<accession>A0A9D2M7I2</accession>
<name>A0A9D2M7I2_9FIRM</name>
<dbReference type="PANTHER" id="PTHR34580:SF1">
    <property type="entry name" value="PROTEIN PAFC"/>
    <property type="match status" value="1"/>
</dbReference>
<dbReference type="InterPro" id="IPR057727">
    <property type="entry name" value="WCX_dom"/>
</dbReference>
<reference evidence="3" key="1">
    <citation type="journal article" date="2021" name="PeerJ">
        <title>Extensive microbial diversity within the chicken gut microbiome revealed by metagenomics and culture.</title>
        <authorList>
            <person name="Gilroy R."/>
            <person name="Ravi A."/>
            <person name="Getino M."/>
            <person name="Pursley I."/>
            <person name="Horton D.L."/>
            <person name="Alikhan N.F."/>
            <person name="Baker D."/>
            <person name="Gharbi K."/>
            <person name="Hall N."/>
            <person name="Watson M."/>
            <person name="Adriaenssens E.M."/>
            <person name="Foster-Nyarko E."/>
            <person name="Jarju S."/>
            <person name="Secka A."/>
            <person name="Antonio M."/>
            <person name="Oren A."/>
            <person name="Chaudhuri R.R."/>
            <person name="La Ragione R."/>
            <person name="Hildebrand F."/>
            <person name="Pallen M.J."/>
        </authorList>
    </citation>
    <scope>NUCLEOTIDE SEQUENCE</scope>
    <source>
        <strain evidence="3">ChiBcec8-13705</strain>
    </source>
</reference>
<evidence type="ECO:0000259" key="2">
    <source>
        <dbReference type="Pfam" id="PF25583"/>
    </source>
</evidence>
<dbReference type="InterPro" id="IPR026881">
    <property type="entry name" value="WYL_dom"/>
</dbReference>
<organism evidence="3 4">
    <name type="scientific">Candidatus Gemmiger avicola</name>
    <dbReference type="NCBI Taxonomy" id="2838605"/>
    <lineage>
        <taxon>Bacteria</taxon>
        <taxon>Bacillati</taxon>
        <taxon>Bacillota</taxon>
        <taxon>Clostridia</taxon>
        <taxon>Eubacteriales</taxon>
        <taxon>Gemmiger</taxon>
    </lineage>
</organism>
<evidence type="ECO:0000259" key="1">
    <source>
        <dbReference type="Pfam" id="PF13280"/>
    </source>
</evidence>
<evidence type="ECO:0000313" key="4">
    <source>
        <dbReference type="Proteomes" id="UP000886803"/>
    </source>
</evidence>
<dbReference type="Proteomes" id="UP000886803">
    <property type="component" value="Unassembled WGS sequence"/>
</dbReference>
<proteinExistence type="predicted"/>
<dbReference type="AlphaFoldDB" id="A0A9D2M7I2"/>
<dbReference type="InterPro" id="IPR051534">
    <property type="entry name" value="CBASS_pafABC_assoc_protein"/>
</dbReference>
<sequence length="331" mass="37879">MPRKEGQKLKLLALLQILARDTDETHPLSVPRLVEMLQERGIKAERKSIYDDIQTLNEIENAPFEIVQQRGRGGGYYMTDTPFELAELKLLVDAVYASKFITARKTRTLIDKLGRFTSRYHQAELNRAVLVSGRIKSQDEKIFYSVDALHRALTEGCQVQFKYCDWTLEKTMVPRHGGQLYRVSPWALVWESGNYYLIAYTDGHLRHYRVDKMLKVEPLFDTRREGAEEYANFDVNTYVQQTFGMFNGPIKKVTLKCENRLAGAMIDRFGTGPTLVPYAGGEAFVITVDVQVSPQFYGWVAGFGAGIEILSPPEVRAEMRKTLDTLETIYR</sequence>
<evidence type="ECO:0000313" key="3">
    <source>
        <dbReference type="EMBL" id="HJB42265.1"/>
    </source>
</evidence>
<dbReference type="Pfam" id="PF13280">
    <property type="entry name" value="WYL"/>
    <property type="match status" value="1"/>
</dbReference>
<gene>
    <name evidence="3" type="ORF">H9945_07185</name>
</gene>
<feature type="domain" description="WYL" evidence="1">
    <location>
        <begin position="146"/>
        <end position="217"/>
    </location>
</feature>
<comment type="caution">
    <text evidence="3">The sequence shown here is derived from an EMBL/GenBank/DDBJ whole genome shotgun (WGS) entry which is preliminary data.</text>
</comment>